<gene>
    <name evidence="9" type="primary">FOL3</name>
    <name evidence="9" type="ORF">CAAN4_C06436</name>
</gene>
<dbReference type="InterPro" id="IPR018109">
    <property type="entry name" value="Folylpolyglutamate_synth_CS"/>
</dbReference>
<evidence type="ECO:0000256" key="1">
    <source>
        <dbReference type="ARBA" id="ARBA00008276"/>
    </source>
</evidence>
<dbReference type="Proteomes" id="UP001497600">
    <property type="component" value="Chromosome C"/>
</dbReference>
<dbReference type="Pfam" id="PF02875">
    <property type="entry name" value="Mur_ligase_C"/>
    <property type="match status" value="1"/>
</dbReference>
<keyword evidence="6" id="KW-0460">Magnesium</keyword>
<comment type="similarity">
    <text evidence="1 7">Belongs to the folylpolyglutamate synthase family.</text>
</comment>
<comment type="pathway">
    <text evidence="7">Cofactor biosynthesis; tetrahydrofolylpolyglutamate biosynthesis.</text>
</comment>
<dbReference type="InterPro" id="IPR004101">
    <property type="entry name" value="Mur_ligase_C"/>
</dbReference>
<comment type="catalytic activity">
    <reaction evidence="7">
        <text>7,8-dihydropteroate + L-glutamate + ATP = 7,8-dihydrofolate + ADP + phosphate + H(+)</text>
        <dbReference type="Rhea" id="RHEA:23584"/>
        <dbReference type="ChEBI" id="CHEBI:15378"/>
        <dbReference type="ChEBI" id="CHEBI:17839"/>
        <dbReference type="ChEBI" id="CHEBI:29985"/>
        <dbReference type="ChEBI" id="CHEBI:30616"/>
        <dbReference type="ChEBI" id="CHEBI:43474"/>
        <dbReference type="ChEBI" id="CHEBI:57451"/>
        <dbReference type="ChEBI" id="CHEBI:456216"/>
        <dbReference type="EC" id="6.3.2.12"/>
    </reaction>
</comment>
<dbReference type="PROSITE" id="PS01012">
    <property type="entry name" value="FOLYLPOLYGLU_SYNT_2"/>
    <property type="match status" value="1"/>
</dbReference>
<keyword evidence="4 7" id="KW-0547">Nucleotide-binding</keyword>
<evidence type="ECO:0000313" key="10">
    <source>
        <dbReference type="Proteomes" id="UP001497600"/>
    </source>
</evidence>
<dbReference type="EMBL" id="OZ004255">
    <property type="protein sequence ID" value="CAK7900243.1"/>
    <property type="molecule type" value="Genomic_DNA"/>
</dbReference>
<evidence type="ECO:0000256" key="6">
    <source>
        <dbReference type="ARBA" id="ARBA00022842"/>
    </source>
</evidence>
<dbReference type="SUPFAM" id="SSF53623">
    <property type="entry name" value="MurD-like peptide ligases, catalytic domain"/>
    <property type="match status" value="1"/>
</dbReference>
<feature type="domain" description="Mur ligase C-terminal" evidence="8">
    <location>
        <begin position="261"/>
        <end position="391"/>
    </location>
</feature>
<keyword evidence="2 7" id="KW-0436">Ligase</keyword>
<keyword evidence="10" id="KW-1185">Reference proteome</keyword>
<keyword evidence="3" id="KW-0479">Metal-binding</keyword>
<evidence type="ECO:0000256" key="3">
    <source>
        <dbReference type="ARBA" id="ARBA00022723"/>
    </source>
</evidence>
<organism evidence="9 10">
    <name type="scientific">[Candida] anglica</name>
    <dbReference type="NCBI Taxonomy" id="148631"/>
    <lineage>
        <taxon>Eukaryota</taxon>
        <taxon>Fungi</taxon>
        <taxon>Dikarya</taxon>
        <taxon>Ascomycota</taxon>
        <taxon>Saccharomycotina</taxon>
        <taxon>Pichiomycetes</taxon>
        <taxon>Debaryomycetaceae</taxon>
        <taxon>Kurtzmaniella</taxon>
    </lineage>
</organism>
<evidence type="ECO:0000256" key="5">
    <source>
        <dbReference type="ARBA" id="ARBA00022840"/>
    </source>
</evidence>
<dbReference type="SUPFAM" id="SSF53244">
    <property type="entry name" value="MurD-like peptide ligases, peptide-binding domain"/>
    <property type="match status" value="1"/>
</dbReference>
<evidence type="ECO:0000256" key="4">
    <source>
        <dbReference type="ARBA" id="ARBA00022741"/>
    </source>
</evidence>
<name>A0ABP0EBX1_9ASCO</name>
<dbReference type="PANTHER" id="PTHR11136">
    <property type="entry name" value="FOLYLPOLYGLUTAMATE SYNTHASE-RELATED"/>
    <property type="match status" value="1"/>
</dbReference>
<evidence type="ECO:0000256" key="2">
    <source>
        <dbReference type="ARBA" id="ARBA00022598"/>
    </source>
</evidence>
<dbReference type="Gene3D" id="3.90.190.20">
    <property type="entry name" value="Mur ligase, C-terminal domain"/>
    <property type="match status" value="1"/>
</dbReference>
<dbReference type="PIRSF" id="PIRSF001563">
    <property type="entry name" value="Folylpolyglu_synth"/>
    <property type="match status" value="1"/>
</dbReference>
<keyword evidence="5 7" id="KW-0067">ATP-binding</keyword>
<dbReference type="InterPro" id="IPR036565">
    <property type="entry name" value="Mur-like_cat_sf"/>
</dbReference>
<evidence type="ECO:0000313" key="9">
    <source>
        <dbReference type="EMBL" id="CAK7900243.1"/>
    </source>
</evidence>
<dbReference type="NCBIfam" id="TIGR01499">
    <property type="entry name" value="folC"/>
    <property type="match status" value="1"/>
</dbReference>
<dbReference type="InterPro" id="IPR036615">
    <property type="entry name" value="Mur_ligase_C_dom_sf"/>
</dbReference>
<reference evidence="9 10" key="1">
    <citation type="submission" date="2024-01" db="EMBL/GenBank/DDBJ databases">
        <authorList>
            <consortium name="Genoscope - CEA"/>
            <person name="William W."/>
        </authorList>
    </citation>
    <scope>NUCLEOTIDE SEQUENCE [LARGE SCALE GENOMIC DNA]</scope>
    <source>
        <strain evidence="9 10">29B2s-10</strain>
    </source>
</reference>
<keyword evidence="7" id="KW-0554">One-carbon metabolism</keyword>
<proteinExistence type="inferred from homology"/>
<dbReference type="PANTHER" id="PTHR11136:SF0">
    <property type="entry name" value="DIHYDROFOLATE SYNTHETASE-RELATED"/>
    <property type="match status" value="1"/>
</dbReference>
<sequence>MIDLGLARVASLLSRLGNPQHAYKTVHIAGTNGKGSTIAYLSSIFTRSQIKNGRFTSPHMLFYNDCISINDEVYPLSKFQEVSQLVQNENNSLQLGCTEFELLTATAYKIFELEKVQLAVIEVGLGGRLDATNVLEPPGLLATAITKIGMDHENLLGNTLAEIAFEKAGIMKSGVPCVVDSTNDQQVLEVVEARSKELHSSLHLVNGSKISDTIFNRTPLKGNYQRHNLSIALQVIELVRKHFDIPSEAVNSGVSKTTWQGRLQTIVTSSGKEILLDGAHNESAAIELASYLQSLPGRDEGIVYIVALTRGKSMDNLFKHILTPNDTIILTGFSVPDNMPWISSSTTEDLEIAARNYTKNTFQCSNNIKEVIQQAEKLSNGNNKRIVICGSLYLCADVLRLQAKEWVK</sequence>
<dbReference type="Gene3D" id="3.40.1190.10">
    <property type="entry name" value="Mur-like, catalytic domain"/>
    <property type="match status" value="1"/>
</dbReference>
<dbReference type="EC" id="6.3.2.12" evidence="7"/>
<dbReference type="InterPro" id="IPR001645">
    <property type="entry name" value="Folylpolyglutamate_synth"/>
</dbReference>
<protein>
    <recommendedName>
        <fullName evidence="7">Dihydrofolate synthetase</fullName>
        <ecNumber evidence="7">6.3.2.12</ecNumber>
    </recommendedName>
</protein>
<accession>A0ABP0EBX1</accession>
<evidence type="ECO:0000256" key="7">
    <source>
        <dbReference type="PIRNR" id="PIRNR001563"/>
    </source>
</evidence>
<evidence type="ECO:0000259" key="8">
    <source>
        <dbReference type="Pfam" id="PF02875"/>
    </source>
</evidence>